<evidence type="ECO:0000313" key="4">
    <source>
        <dbReference type="EMBL" id="CAA2972832.1"/>
    </source>
</evidence>
<name>A0A8S0R2G0_OLEEU</name>
<keyword evidence="5" id="KW-1185">Reference proteome</keyword>
<dbReference type="PANTHER" id="PTHR33826:SF4">
    <property type="entry name" value="F20B24.21"/>
    <property type="match status" value="1"/>
</dbReference>
<keyword evidence="2" id="KW-0472">Membrane</keyword>
<sequence>MHQATVSNWTNVVFGFLSDPMNTSINPVSLSVLKLSLIELFLQQCNLTLTTPIFGKPSSFEILKFPHGITMVPERSVPIMQIPQVLFNFTLNSSIFEIKENLLELKEQLKLGLHLRPEENVYIQVTNKIGSTKDPPVTVQASVVPDLGSLQPERLKQLAETISGSDTSMNLGLDHTVFGKVKEISLSAFLNHSLCAPTPTPTPAPSLSPGQSYNAVPTLSPSYSPAFPPNIHLSPPPCPKCYASAPSDPSQTSAPRPQIDQYHLLSPISNSPAPALAATDPPSPSTSHSNQMIPYLSPRAAVQPPLRGPTQQIYTSLSLPPSKAFDHGQEETIRTGLVSPPHDLLHSSSSFAVGSLCRRIQWFHLFGTITFSLLFWIS</sequence>
<dbReference type="PANTHER" id="PTHR33826">
    <property type="entry name" value="F20B24.21"/>
    <property type="match status" value="1"/>
</dbReference>
<protein>
    <submittedName>
        <fullName evidence="4">Formin 7</fullName>
    </submittedName>
</protein>
<evidence type="ECO:0000256" key="1">
    <source>
        <dbReference type="SAM" id="MobiDB-lite"/>
    </source>
</evidence>
<evidence type="ECO:0000259" key="3">
    <source>
        <dbReference type="Pfam" id="PF23041"/>
    </source>
</evidence>
<proteinExistence type="predicted"/>
<evidence type="ECO:0000256" key="2">
    <source>
        <dbReference type="SAM" id="Phobius"/>
    </source>
</evidence>
<comment type="caution">
    <text evidence="4">The sequence shown here is derived from an EMBL/GenBank/DDBJ whole genome shotgun (WGS) entry which is preliminary data.</text>
</comment>
<feature type="domain" description="DUF7036" evidence="3">
    <location>
        <begin position="88"/>
        <end position="179"/>
    </location>
</feature>
<feature type="transmembrane region" description="Helical" evidence="2">
    <location>
        <begin position="360"/>
        <end position="377"/>
    </location>
</feature>
<feature type="region of interest" description="Disordered" evidence="1">
    <location>
        <begin position="270"/>
        <end position="291"/>
    </location>
</feature>
<reference evidence="4 5" key="1">
    <citation type="submission" date="2019-12" db="EMBL/GenBank/DDBJ databases">
        <authorList>
            <person name="Alioto T."/>
            <person name="Alioto T."/>
            <person name="Gomez Garrido J."/>
        </authorList>
    </citation>
    <scope>NUCLEOTIDE SEQUENCE [LARGE SCALE GENOMIC DNA]</scope>
</reference>
<dbReference type="OrthoDB" id="611787at2759"/>
<dbReference type="Proteomes" id="UP000594638">
    <property type="component" value="Unassembled WGS sequence"/>
</dbReference>
<accession>A0A8S0R2G0</accession>
<evidence type="ECO:0000313" key="5">
    <source>
        <dbReference type="Proteomes" id="UP000594638"/>
    </source>
</evidence>
<dbReference type="Gramene" id="OE9A092616T3">
    <property type="protein sequence ID" value="OE9A092616C3"/>
    <property type="gene ID" value="OE9A092616"/>
</dbReference>
<organism evidence="4 5">
    <name type="scientific">Olea europaea subsp. europaea</name>
    <dbReference type="NCBI Taxonomy" id="158383"/>
    <lineage>
        <taxon>Eukaryota</taxon>
        <taxon>Viridiplantae</taxon>
        <taxon>Streptophyta</taxon>
        <taxon>Embryophyta</taxon>
        <taxon>Tracheophyta</taxon>
        <taxon>Spermatophyta</taxon>
        <taxon>Magnoliopsida</taxon>
        <taxon>eudicotyledons</taxon>
        <taxon>Gunneridae</taxon>
        <taxon>Pentapetalae</taxon>
        <taxon>asterids</taxon>
        <taxon>lamiids</taxon>
        <taxon>Lamiales</taxon>
        <taxon>Oleaceae</taxon>
        <taxon>Oleeae</taxon>
        <taxon>Olea</taxon>
    </lineage>
</organism>
<dbReference type="Gramene" id="OE9A092616T1">
    <property type="protein sequence ID" value="OE9A092616C1"/>
    <property type="gene ID" value="OE9A092616"/>
</dbReference>
<dbReference type="InterPro" id="IPR055464">
    <property type="entry name" value="DUF7036"/>
</dbReference>
<gene>
    <name evidence="4" type="ORF">OLEA9_A092616</name>
</gene>
<dbReference type="AlphaFoldDB" id="A0A8S0R2G0"/>
<dbReference type="Pfam" id="PF23041">
    <property type="entry name" value="DUF7036"/>
    <property type="match status" value="2"/>
</dbReference>
<keyword evidence="2" id="KW-1133">Transmembrane helix</keyword>
<dbReference type="EMBL" id="CACTIH010002071">
    <property type="protein sequence ID" value="CAA2972832.1"/>
    <property type="molecule type" value="Genomic_DNA"/>
</dbReference>
<feature type="domain" description="DUF7036" evidence="3">
    <location>
        <begin position="2"/>
        <end position="55"/>
    </location>
</feature>
<keyword evidence="2" id="KW-0812">Transmembrane</keyword>